<proteinExistence type="predicted"/>
<comment type="caution">
    <text evidence="8">The sequence shown here is derived from an EMBL/GenBank/DDBJ whole genome shotgun (WGS) entry which is preliminary data.</text>
</comment>
<evidence type="ECO:0000256" key="5">
    <source>
        <dbReference type="ARBA" id="ARBA00023163"/>
    </source>
</evidence>
<evidence type="ECO:0000256" key="2">
    <source>
        <dbReference type="ARBA" id="ARBA00022833"/>
    </source>
</evidence>
<evidence type="ECO:0000313" key="9">
    <source>
        <dbReference type="Proteomes" id="UP000294003"/>
    </source>
</evidence>
<dbReference type="CDD" id="cd12148">
    <property type="entry name" value="fungal_TF_MHR"/>
    <property type="match status" value="1"/>
</dbReference>
<keyword evidence="5" id="KW-0804">Transcription</keyword>
<keyword evidence="6" id="KW-0539">Nucleus</keyword>
<keyword evidence="3" id="KW-0805">Transcription regulation</keyword>
<dbReference type="InterPro" id="IPR007219">
    <property type="entry name" value="XnlR_reg_dom"/>
</dbReference>
<keyword evidence="9" id="KW-1185">Reference proteome</keyword>
<evidence type="ECO:0000256" key="1">
    <source>
        <dbReference type="ARBA" id="ARBA00022723"/>
    </source>
</evidence>
<dbReference type="Pfam" id="PF04082">
    <property type="entry name" value="Fungal_trans"/>
    <property type="match status" value="1"/>
</dbReference>
<evidence type="ECO:0000313" key="8">
    <source>
        <dbReference type="EMBL" id="RYO86624.1"/>
    </source>
</evidence>
<evidence type="ECO:0000256" key="3">
    <source>
        <dbReference type="ARBA" id="ARBA00023015"/>
    </source>
</evidence>
<keyword evidence="2" id="KW-0862">Zinc</keyword>
<feature type="domain" description="Xylanolytic transcriptional activator regulatory" evidence="7">
    <location>
        <begin position="29"/>
        <end position="105"/>
    </location>
</feature>
<dbReference type="InterPro" id="IPR051430">
    <property type="entry name" value="Fungal_TF_Env_Response"/>
</dbReference>
<dbReference type="PANTHER" id="PTHR31944:SF129">
    <property type="entry name" value="ASPYRIDONES CLUSTER REGULATOR APDR-RELATED"/>
    <property type="match status" value="1"/>
</dbReference>
<evidence type="ECO:0000256" key="4">
    <source>
        <dbReference type="ARBA" id="ARBA00023125"/>
    </source>
</evidence>
<name>A0ABY0H882_9PEZI</name>
<protein>
    <recommendedName>
        <fullName evidence="7">Xylanolytic transcriptional activator regulatory domain-containing protein</fullName>
    </recommendedName>
</protein>
<keyword evidence="4" id="KW-0238">DNA-binding</keyword>
<evidence type="ECO:0000256" key="6">
    <source>
        <dbReference type="ARBA" id="ARBA00023242"/>
    </source>
</evidence>
<reference evidence="8 9" key="1">
    <citation type="submission" date="2018-06" db="EMBL/GenBank/DDBJ databases">
        <title>Complete Genomes of Monosporascus.</title>
        <authorList>
            <person name="Robinson A.J."/>
            <person name="Natvig D.O."/>
        </authorList>
    </citation>
    <scope>NUCLEOTIDE SEQUENCE [LARGE SCALE GENOMIC DNA]</scope>
    <source>
        <strain evidence="8 9">CBS 609.92</strain>
    </source>
</reference>
<organism evidence="8 9">
    <name type="scientific">Monosporascus cannonballus</name>
    <dbReference type="NCBI Taxonomy" id="155416"/>
    <lineage>
        <taxon>Eukaryota</taxon>
        <taxon>Fungi</taxon>
        <taxon>Dikarya</taxon>
        <taxon>Ascomycota</taxon>
        <taxon>Pezizomycotina</taxon>
        <taxon>Sordariomycetes</taxon>
        <taxon>Xylariomycetidae</taxon>
        <taxon>Xylariales</taxon>
        <taxon>Xylariales incertae sedis</taxon>
        <taxon>Monosporascus</taxon>
    </lineage>
</organism>
<gene>
    <name evidence="8" type="ORF">DL762_004636</name>
</gene>
<evidence type="ECO:0000259" key="7">
    <source>
        <dbReference type="SMART" id="SM00906"/>
    </source>
</evidence>
<dbReference type="Proteomes" id="UP000294003">
    <property type="component" value="Unassembled WGS sequence"/>
</dbReference>
<keyword evidence="1" id="KW-0479">Metal-binding</keyword>
<dbReference type="EMBL" id="QJNS01000112">
    <property type="protein sequence ID" value="RYO86624.1"/>
    <property type="molecule type" value="Genomic_DNA"/>
</dbReference>
<dbReference type="PANTHER" id="PTHR31944">
    <property type="entry name" value="HEME-RESPONSIVE ZINC FINGER TRANSCRIPTION FACTOR HAP1"/>
    <property type="match status" value="1"/>
</dbReference>
<accession>A0ABY0H882</accession>
<dbReference type="SMART" id="SM00906">
    <property type="entry name" value="Fungal_trans"/>
    <property type="match status" value="1"/>
</dbReference>
<sequence>MDQLDLDDLRIQCLFLFARHATDVNNDKCWLSSDSLVRMAMHLGLHFDPAKHELSDIPSSEIEARRRLWATVLELEVQSSMDHGGCPSVDREHYDCAAPSNVDDADAEGNVSVPRTESQPTQSSIQILLMRSIRTRLCIARFLNTFQSDMFFDTALRLSSELAESLKGCPNILEAYRRSTTPPTAFQTKMYDLLTRRVFLGLHHPFAVMGMKDPSYYYSCKMCIETSLFLCPKTTLSSEEDFQRLRLSGSGLLHNSYTPSVLYMCSELIDQAEEGGHLSTSPLETSLYKDMRIAAESYMDSALGRINLGEISIRCCLAVCYLLARVDAVKARTAVEPRIMEALGKYLERYHGCLMGRMQEASELTV</sequence>